<feature type="compositionally biased region" description="Basic and acidic residues" evidence="2">
    <location>
        <begin position="217"/>
        <end position="230"/>
    </location>
</feature>
<feature type="region of interest" description="Disordered" evidence="2">
    <location>
        <begin position="145"/>
        <end position="183"/>
    </location>
</feature>
<dbReference type="PROSITE" id="PS50103">
    <property type="entry name" value="ZF_C3H1"/>
    <property type="match status" value="1"/>
</dbReference>
<feature type="region of interest" description="Disordered" evidence="2">
    <location>
        <begin position="197"/>
        <end position="230"/>
    </location>
</feature>
<accession>A0AAV3NY41</accession>
<dbReference type="Proteomes" id="UP001454036">
    <property type="component" value="Unassembled WGS sequence"/>
</dbReference>
<keyword evidence="1" id="KW-0862">Zinc</keyword>
<evidence type="ECO:0000256" key="1">
    <source>
        <dbReference type="PROSITE-ProRule" id="PRU00723"/>
    </source>
</evidence>
<dbReference type="EMBL" id="BAABME010000557">
    <property type="protein sequence ID" value="GAA0143762.1"/>
    <property type="molecule type" value="Genomic_DNA"/>
</dbReference>
<organism evidence="4 5">
    <name type="scientific">Lithospermum erythrorhizon</name>
    <name type="common">Purple gromwell</name>
    <name type="synonym">Lithospermum officinale var. erythrorhizon</name>
    <dbReference type="NCBI Taxonomy" id="34254"/>
    <lineage>
        <taxon>Eukaryota</taxon>
        <taxon>Viridiplantae</taxon>
        <taxon>Streptophyta</taxon>
        <taxon>Embryophyta</taxon>
        <taxon>Tracheophyta</taxon>
        <taxon>Spermatophyta</taxon>
        <taxon>Magnoliopsida</taxon>
        <taxon>eudicotyledons</taxon>
        <taxon>Gunneridae</taxon>
        <taxon>Pentapetalae</taxon>
        <taxon>asterids</taxon>
        <taxon>lamiids</taxon>
        <taxon>Boraginales</taxon>
        <taxon>Boraginaceae</taxon>
        <taxon>Boraginoideae</taxon>
        <taxon>Lithospermeae</taxon>
        <taxon>Lithospermum</taxon>
    </lineage>
</organism>
<keyword evidence="1" id="KW-0863">Zinc-finger</keyword>
<evidence type="ECO:0000259" key="3">
    <source>
        <dbReference type="PROSITE" id="PS50103"/>
    </source>
</evidence>
<name>A0AAV3NY41_LITER</name>
<feature type="domain" description="C3H1-type" evidence="3">
    <location>
        <begin position="28"/>
        <end position="54"/>
    </location>
</feature>
<dbReference type="PANTHER" id="PTHR15725:SF14">
    <property type="entry name" value="ZINC FINGER CCCH DOMAIN-CONTAINING PROTEIN 11A"/>
    <property type="match status" value="1"/>
</dbReference>
<feature type="compositionally biased region" description="Basic residues" evidence="2">
    <location>
        <begin position="157"/>
        <end position="173"/>
    </location>
</feature>
<dbReference type="Gene3D" id="4.10.1000.10">
    <property type="entry name" value="Zinc finger, CCCH-type"/>
    <property type="match status" value="1"/>
</dbReference>
<dbReference type="InterPro" id="IPR000571">
    <property type="entry name" value="Znf_CCCH"/>
</dbReference>
<dbReference type="GO" id="GO:0003729">
    <property type="term" value="F:mRNA binding"/>
    <property type="evidence" value="ECO:0007669"/>
    <property type="project" value="TreeGrafter"/>
</dbReference>
<sequence length="270" mass="31718">MMNYRVKGICDAYIQGSECEYRHSEMARLNPRDCCYWLSGSCLNPPCAFRHPTQLQAVQFHADSVPRSPHVSSPGFDVLVDNGSEELVYDDDYNYIIDHDGDSGEATCEEYDLKENARDDPEYIGSSLFYEKERHDYEYHFGAPHSLDHVREGPPSSRRRVLDRVVPARRRHSPKEQAYNGHHSVYLPDRLKRRQMNDDRSHNAYSERLASSHPINRTRERPQYQVEHHPRRSMELHNLGSHRGHEGRFRRSSFDRFRFRKRVNGNNDSS</sequence>
<reference evidence="4 5" key="1">
    <citation type="submission" date="2024-01" db="EMBL/GenBank/DDBJ databases">
        <title>The complete chloroplast genome sequence of Lithospermum erythrorhizon: insights into the phylogenetic relationship among Boraginaceae species and the maternal lineages of purple gromwells.</title>
        <authorList>
            <person name="Okada T."/>
            <person name="Watanabe K."/>
        </authorList>
    </citation>
    <scope>NUCLEOTIDE SEQUENCE [LARGE SCALE GENOMIC DNA]</scope>
</reference>
<keyword evidence="1" id="KW-0479">Metal-binding</keyword>
<proteinExistence type="predicted"/>
<feature type="zinc finger region" description="C3H1-type" evidence="1">
    <location>
        <begin position="28"/>
        <end position="54"/>
    </location>
</feature>
<dbReference type="AlphaFoldDB" id="A0AAV3NY41"/>
<evidence type="ECO:0000313" key="5">
    <source>
        <dbReference type="Proteomes" id="UP001454036"/>
    </source>
</evidence>
<evidence type="ECO:0000256" key="2">
    <source>
        <dbReference type="SAM" id="MobiDB-lite"/>
    </source>
</evidence>
<dbReference type="GO" id="GO:0008270">
    <property type="term" value="F:zinc ion binding"/>
    <property type="evidence" value="ECO:0007669"/>
    <property type="project" value="UniProtKB-KW"/>
</dbReference>
<keyword evidence="5" id="KW-1185">Reference proteome</keyword>
<protein>
    <recommendedName>
        <fullName evidence="3">C3H1-type domain-containing protein</fullName>
    </recommendedName>
</protein>
<comment type="caution">
    <text evidence="4">The sequence shown here is derived from an EMBL/GenBank/DDBJ whole genome shotgun (WGS) entry which is preliminary data.</text>
</comment>
<gene>
    <name evidence="4" type="ORF">LIER_04370</name>
</gene>
<dbReference type="PANTHER" id="PTHR15725">
    <property type="entry name" value="ZN-FINGER, C-X8-C-X5-C-X3-H TYPE-CONTAINING"/>
    <property type="match status" value="1"/>
</dbReference>
<evidence type="ECO:0000313" key="4">
    <source>
        <dbReference type="EMBL" id="GAA0143762.1"/>
    </source>
</evidence>